<keyword evidence="16" id="KW-0133">Cell shape</keyword>
<evidence type="ECO:0000256" key="16">
    <source>
        <dbReference type="ARBA" id="ARBA00022960"/>
    </source>
</evidence>
<dbReference type="GO" id="GO:0071555">
    <property type="term" value="P:cell wall organization"/>
    <property type="evidence" value="ECO:0007669"/>
    <property type="project" value="UniProtKB-KW"/>
</dbReference>
<feature type="domain" description="Penicillin-binding protein transpeptidase" evidence="29">
    <location>
        <begin position="455"/>
        <end position="753"/>
    </location>
</feature>
<evidence type="ECO:0000313" key="33">
    <source>
        <dbReference type="Proteomes" id="UP000294914"/>
    </source>
</evidence>
<dbReference type="InterPro" id="IPR012340">
    <property type="entry name" value="NA-bd_OB-fold"/>
</dbReference>
<keyword evidence="33" id="KW-1185">Reference proteome</keyword>
<evidence type="ECO:0000256" key="18">
    <source>
        <dbReference type="ARBA" id="ARBA00022984"/>
    </source>
</evidence>
<reference evidence="32 33" key="1">
    <citation type="submission" date="2019-03" db="EMBL/GenBank/DDBJ databases">
        <title>Genomic Encyclopedia of Type Strains, Phase IV (KMG-IV): sequencing the most valuable type-strain genomes for metagenomic binning, comparative biology and taxonomic classification.</title>
        <authorList>
            <person name="Goeker M."/>
        </authorList>
    </citation>
    <scope>NUCLEOTIDE SEQUENCE [LARGE SCALE GENOMIC DNA]</scope>
    <source>
        <strain evidence="32 33">DSM 16326</strain>
    </source>
</reference>
<dbReference type="InterPro" id="IPR023346">
    <property type="entry name" value="Lysozyme-like_dom_sf"/>
</dbReference>
<evidence type="ECO:0000259" key="31">
    <source>
        <dbReference type="Pfam" id="PF17092"/>
    </source>
</evidence>
<evidence type="ECO:0000256" key="22">
    <source>
        <dbReference type="ARBA" id="ARBA00023268"/>
    </source>
</evidence>
<keyword evidence="11" id="KW-0645">Protease</keyword>
<keyword evidence="15" id="KW-0378">Hydrolase</keyword>
<dbReference type="Gene3D" id="3.40.710.10">
    <property type="entry name" value="DD-peptidase/beta-lactamase superfamily"/>
    <property type="match status" value="3"/>
</dbReference>
<feature type="domain" description="Penicillin-binding protein OB-like" evidence="31">
    <location>
        <begin position="321"/>
        <end position="453"/>
    </location>
</feature>
<dbReference type="GO" id="GO:0009002">
    <property type="term" value="F:serine-type D-Ala-D-Ala carboxypeptidase activity"/>
    <property type="evidence" value="ECO:0007669"/>
    <property type="project" value="UniProtKB-EC"/>
</dbReference>
<keyword evidence="13" id="KW-0808">Transferase</keyword>
<evidence type="ECO:0000256" key="5">
    <source>
        <dbReference type="ARBA" id="ARBA00007739"/>
    </source>
</evidence>
<comment type="caution">
    <text evidence="32">The sequence shown here is derived from an EMBL/GenBank/DDBJ whole genome shotgun (WGS) entry which is preliminary data.</text>
</comment>
<keyword evidence="20" id="KW-0472">Membrane</keyword>
<keyword evidence="9" id="KW-0997">Cell inner membrane</keyword>
<evidence type="ECO:0000256" key="20">
    <source>
        <dbReference type="ARBA" id="ARBA00023136"/>
    </source>
</evidence>
<dbReference type="Gene3D" id="1.10.3810.10">
    <property type="entry name" value="Biosynthetic peptidoglycan transglycosylase-like"/>
    <property type="match status" value="1"/>
</dbReference>
<dbReference type="EC" id="2.4.99.28" evidence="25"/>
<dbReference type="Gene3D" id="2.40.50.140">
    <property type="entry name" value="Nucleic acid-binding proteins"/>
    <property type="match status" value="1"/>
</dbReference>
<evidence type="ECO:0000256" key="8">
    <source>
        <dbReference type="ARBA" id="ARBA00022475"/>
    </source>
</evidence>
<dbReference type="PANTHER" id="PTHR32282">
    <property type="entry name" value="BINDING PROTEIN TRANSPEPTIDASE, PUTATIVE-RELATED"/>
    <property type="match status" value="1"/>
</dbReference>
<keyword evidence="14" id="KW-0812">Transmembrane</keyword>
<proteinExistence type="inferred from homology"/>
<keyword evidence="17" id="KW-0735">Signal-anchor</keyword>
<dbReference type="FunFam" id="1.10.3810.10:FF:000003">
    <property type="entry name" value="Penicillin-binding protein 1a"/>
    <property type="match status" value="1"/>
</dbReference>
<dbReference type="GO" id="GO:0008955">
    <property type="term" value="F:peptidoglycan glycosyltransferase activity"/>
    <property type="evidence" value="ECO:0007669"/>
    <property type="project" value="UniProtKB-EC"/>
</dbReference>
<dbReference type="Pfam" id="PF00912">
    <property type="entry name" value="Transgly"/>
    <property type="match status" value="1"/>
</dbReference>
<dbReference type="GO" id="GO:0030288">
    <property type="term" value="C:outer membrane-bounded periplasmic space"/>
    <property type="evidence" value="ECO:0007669"/>
    <property type="project" value="TreeGrafter"/>
</dbReference>
<dbReference type="OrthoDB" id="9766909at2"/>
<evidence type="ECO:0000256" key="17">
    <source>
        <dbReference type="ARBA" id="ARBA00022968"/>
    </source>
</evidence>
<dbReference type="Proteomes" id="UP000294914">
    <property type="component" value="Unassembled WGS sequence"/>
</dbReference>
<dbReference type="GO" id="GO:0009252">
    <property type="term" value="P:peptidoglycan biosynthetic process"/>
    <property type="evidence" value="ECO:0007669"/>
    <property type="project" value="UniProtKB-UniPathway"/>
</dbReference>
<evidence type="ECO:0000259" key="29">
    <source>
        <dbReference type="Pfam" id="PF00905"/>
    </source>
</evidence>
<evidence type="ECO:0000256" key="13">
    <source>
        <dbReference type="ARBA" id="ARBA00022679"/>
    </source>
</evidence>
<evidence type="ECO:0000256" key="24">
    <source>
        <dbReference type="ARBA" id="ARBA00034000"/>
    </source>
</evidence>
<dbReference type="InterPro" id="IPR031376">
    <property type="entry name" value="PCB_OB"/>
</dbReference>
<comment type="subcellular location">
    <subcellularLocation>
        <location evidence="2">Cell inner membrane</location>
        <topology evidence="2">Single-pass type II membrane protein</topology>
    </subcellularLocation>
</comment>
<name>A0A4R8IU43_9GAMM</name>
<evidence type="ECO:0000313" key="32">
    <source>
        <dbReference type="EMBL" id="TDY03954.1"/>
    </source>
</evidence>
<evidence type="ECO:0000256" key="14">
    <source>
        <dbReference type="ARBA" id="ARBA00022692"/>
    </source>
</evidence>
<dbReference type="AlphaFoldDB" id="A0A4R8IU43"/>
<comment type="pathway">
    <text evidence="3">Cell wall biogenesis; peptidoglycan biosynthesis.</text>
</comment>
<evidence type="ECO:0000256" key="6">
    <source>
        <dbReference type="ARBA" id="ARBA00012448"/>
    </source>
</evidence>
<dbReference type="GO" id="GO:0008360">
    <property type="term" value="P:regulation of cell shape"/>
    <property type="evidence" value="ECO:0007669"/>
    <property type="project" value="UniProtKB-KW"/>
</dbReference>
<evidence type="ECO:0000256" key="25">
    <source>
        <dbReference type="ARBA" id="ARBA00044770"/>
    </source>
</evidence>
<dbReference type="PANTHER" id="PTHR32282:SF27">
    <property type="entry name" value="PENICILLIN-BINDING PROTEIN 1A"/>
    <property type="match status" value="1"/>
</dbReference>
<evidence type="ECO:0000256" key="23">
    <source>
        <dbReference type="ARBA" id="ARBA00023316"/>
    </source>
</evidence>
<dbReference type="InterPro" id="IPR012338">
    <property type="entry name" value="Beta-lactam/transpept-like"/>
</dbReference>
<evidence type="ECO:0000256" key="9">
    <source>
        <dbReference type="ARBA" id="ARBA00022519"/>
    </source>
</evidence>
<feature type="compositionally biased region" description="Basic and acidic residues" evidence="28">
    <location>
        <begin position="837"/>
        <end position="855"/>
    </location>
</feature>
<dbReference type="UniPathway" id="UPA00219"/>
<comment type="catalytic activity">
    <reaction evidence="24">
        <text>Preferential cleavage: (Ac)2-L-Lys-D-Ala-|-D-Ala. Also transpeptidation of peptidyl-alanyl moieties that are N-acyl substituents of D-alanine.</text>
        <dbReference type="EC" id="3.4.16.4"/>
    </reaction>
</comment>
<dbReference type="InterPro" id="IPR050396">
    <property type="entry name" value="Glycosyltr_51/Transpeptidase"/>
</dbReference>
<organism evidence="32 33">
    <name type="scientific">Thiohalophilus thiocyanatoxydans</name>
    <dbReference type="NCBI Taxonomy" id="381308"/>
    <lineage>
        <taxon>Bacteria</taxon>
        <taxon>Pseudomonadati</taxon>
        <taxon>Pseudomonadota</taxon>
        <taxon>Gammaproteobacteria</taxon>
        <taxon>Thiohalomonadales</taxon>
        <taxon>Thiohalophilaceae</taxon>
        <taxon>Thiohalophilus</taxon>
    </lineage>
</organism>
<keyword evidence="23" id="KW-0961">Cell wall biogenesis/degradation</keyword>
<dbReference type="GO" id="GO:0046677">
    <property type="term" value="P:response to antibiotic"/>
    <property type="evidence" value="ECO:0007669"/>
    <property type="project" value="UniProtKB-KW"/>
</dbReference>
<evidence type="ECO:0000256" key="10">
    <source>
        <dbReference type="ARBA" id="ARBA00022645"/>
    </source>
</evidence>
<feature type="region of interest" description="Disordered" evidence="28">
    <location>
        <begin position="834"/>
        <end position="863"/>
    </location>
</feature>
<keyword evidence="8" id="KW-1003">Cell membrane</keyword>
<gene>
    <name evidence="32" type="ORF">EDC23_0325</name>
</gene>
<comment type="pathway">
    <text evidence="27">Glycan biosynthesis.</text>
</comment>
<evidence type="ECO:0000259" key="30">
    <source>
        <dbReference type="Pfam" id="PF00912"/>
    </source>
</evidence>
<keyword evidence="19" id="KW-1133">Transmembrane helix</keyword>
<keyword evidence="21" id="KW-0046">Antibiotic resistance</keyword>
<evidence type="ECO:0000256" key="21">
    <source>
        <dbReference type="ARBA" id="ARBA00023251"/>
    </source>
</evidence>
<evidence type="ECO:0000256" key="2">
    <source>
        <dbReference type="ARBA" id="ARBA00004249"/>
    </source>
</evidence>
<dbReference type="GO" id="GO:0008658">
    <property type="term" value="F:penicillin binding"/>
    <property type="evidence" value="ECO:0007669"/>
    <property type="project" value="InterPro"/>
</dbReference>
<dbReference type="GO" id="GO:0006508">
    <property type="term" value="P:proteolysis"/>
    <property type="evidence" value="ECO:0007669"/>
    <property type="project" value="UniProtKB-KW"/>
</dbReference>
<sequence length="863" mass="95805">MKPIFKKLVTFSLASALTLSLLGALGLLGAYAYITPRLPDIDTLKDVRLQVPLRIYDKEGGLIAEFGEMKRTPLKYEEFPEQLIQAVLAAEDDRFFEHPGVDYQGILRAAINLILTGEKGQGGSTITMQVARNFFLSREKTYLRKLNEIFLALKIEGELSKEDILSLYLNKIYLGKRAYGASAAAQVYYDKALADLSLDEMAMIAGLPKAPSSYNPVANPARAIQRRNYVLGRMRDLDYISDEAYQLALAVPVHAKTYGQSSDLEAPYIAEMARNEMVTRYGDKAYTAGYEVYTSVDPRRQKAANRALRQALLEYDRRHGYRGPVNHIDLFAGVTPDPAVQPGEVPREARQSLLEIPVGEAQWSSLLKNVPAPGNLTPALVLQVEEQAVYALTRDNRLTYLPWEQINWAREYINENSRGPELESAAEVLQRGDVIYVTPAGAGCSWLAQLPQVGGALVSLNPDNGAIEALSGGFDYYTSKFNRVVQAERQPGSSFKPFIYSAAIDKGFNAASIINDAPVVFEAPGLEDTWRPENYSGRFHGPTRLRAALVNSRNLVSIRLLREIGIGYALRYQQRFGFDPNTLPRDLSLALGSGVLTPLELARGYAVFANGGYFVQPHLIDHVLDADQRVVLLDRPARVCPDCLESQSDGEIELVTDPLRQMDSTPPAAETWVPSFTRDDVTPGEWRQVMQGPRQPRIAPRVLTPQTAFLMNSMMRDVVRRGTGRGAMVLGREDLAGKTGTTNDQQDAWFSGFNRNLVSTAWVGFDTPQPLGQRETGGRAALPMWIKYMREALRDEPEARLEQPPGIVSVLIDPETGELAGSGAPDAVFEYFLEDQVPERRTDSRSDSNGDRKDNGNITRDLF</sequence>
<evidence type="ECO:0000256" key="26">
    <source>
        <dbReference type="ARBA" id="ARBA00049902"/>
    </source>
</evidence>
<dbReference type="EMBL" id="SOQX01000001">
    <property type="protein sequence ID" value="TDY03954.1"/>
    <property type="molecule type" value="Genomic_DNA"/>
</dbReference>
<protein>
    <recommendedName>
        <fullName evidence="7">Penicillin-binding protein 1A</fullName>
        <ecNumber evidence="25">2.4.99.28</ecNumber>
        <ecNumber evidence="6">3.4.16.4</ecNumber>
    </recommendedName>
</protein>
<keyword evidence="12" id="KW-0328">Glycosyltransferase</keyword>
<keyword evidence="10" id="KW-0121">Carboxypeptidase</keyword>
<keyword evidence="22" id="KW-0511">Multifunctional enzyme</keyword>
<dbReference type="NCBIfam" id="TIGR02074">
    <property type="entry name" value="PBP_1a_fam"/>
    <property type="match status" value="1"/>
</dbReference>
<accession>A0A4R8IU43</accession>
<dbReference type="InterPro" id="IPR001460">
    <property type="entry name" value="PCN-bd_Tpept"/>
</dbReference>
<dbReference type="InterPro" id="IPR001264">
    <property type="entry name" value="Glyco_trans_51"/>
</dbReference>
<comment type="similarity">
    <text evidence="5">In the N-terminal section; belongs to the glycosyltransferase 51 family.</text>
</comment>
<evidence type="ECO:0000256" key="11">
    <source>
        <dbReference type="ARBA" id="ARBA00022670"/>
    </source>
</evidence>
<comment type="catalytic activity">
    <reaction evidence="26">
        <text>[GlcNAc-(1-&gt;4)-Mur2Ac(oyl-L-Ala-gamma-D-Glu-L-Lys-D-Ala-D-Ala)](n)-di-trans,octa-cis-undecaprenyl diphosphate + beta-D-GlcNAc-(1-&gt;4)-Mur2Ac(oyl-L-Ala-gamma-D-Glu-L-Lys-D-Ala-D-Ala)-di-trans,octa-cis-undecaprenyl diphosphate = [GlcNAc-(1-&gt;4)-Mur2Ac(oyl-L-Ala-gamma-D-Glu-L-Lys-D-Ala-D-Ala)](n+1)-di-trans,octa-cis-undecaprenyl diphosphate + di-trans,octa-cis-undecaprenyl diphosphate + H(+)</text>
        <dbReference type="Rhea" id="RHEA:23708"/>
        <dbReference type="Rhea" id="RHEA-COMP:9602"/>
        <dbReference type="Rhea" id="RHEA-COMP:9603"/>
        <dbReference type="ChEBI" id="CHEBI:15378"/>
        <dbReference type="ChEBI" id="CHEBI:58405"/>
        <dbReference type="ChEBI" id="CHEBI:60033"/>
        <dbReference type="ChEBI" id="CHEBI:78435"/>
        <dbReference type="EC" id="2.4.99.28"/>
    </reaction>
</comment>
<dbReference type="Pfam" id="PF17092">
    <property type="entry name" value="PCB_OB"/>
    <property type="match status" value="1"/>
</dbReference>
<dbReference type="SUPFAM" id="SSF56601">
    <property type="entry name" value="beta-lactamase/transpeptidase-like"/>
    <property type="match status" value="1"/>
</dbReference>
<keyword evidence="18" id="KW-0573">Peptidoglycan synthesis</keyword>
<dbReference type="GO" id="GO:0005886">
    <property type="term" value="C:plasma membrane"/>
    <property type="evidence" value="ECO:0007669"/>
    <property type="project" value="UniProtKB-SubCell"/>
</dbReference>
<evidence type="ECO:0000256" key="19">
    <source>
        <dbReference type="ARBA" id="ARBA00022989"/>
    </source>
</evidence>
<dbReference type="EC" id="3.4.16.4" evidence="6"/>
<dbReference type="InterPro" id="IPR036950">
    <property type="entry name" value="PBP_transglycosylase"/>
</dbReference>
<dbReference type="Pfam" id="PF00905">
    <property type="entry name" value="Transpeptidase"/>
    <property type="match status" value="1"/>
</dbReference>
<evidence type="ECO:0000256" key="15">
    <source>
        <dbReference type="ARBA" id="ARBA00022801"/>
    </source>
</evidence>
<dbReference type="SUPFAM" id="SSF53955">
    <property type="entry name" value="Lysozyme-like"/>
    <property type="match status" value="1"/>
</dbReference>
<evidence type="ECO:0000256" key="7">
    <source>
        <dbReference type="ARBA" id="ARBA00018638"/>
    </source>
</evidence>
<dbReference type="RefSeq" id="WP_134080520.1">
    <property type="nucleotide sequence ID" value="NZ_SOQX01000001.1"/>
</dbReference>
<comment type="function">
    <text evidence="1">Cell wall formation. Synthesis of cross-linked peptidoglycan from the lipid intermediates. The enzyme has a penicillin-insensitive transglycosylase N-terminal domain (formation of linear glycan strands) and a penicillin-sensitive transpeptidase C-terminal domain (cross-linking of the peptide subunits).</text>
</comment>
<evidence type="ECO:0000256" key="27">
    <source>
        <dbReference type="ARBA" id="ARBA00060592"/>
    </source>
</evidence>
<evidence type="ECO:0000256" key="3">
    <source>
        <dbReference type="ARBA" id="ARBA00004752"/>
    </source>
</evidence>
<feature type="domain" description="Glycosyl transferase family 51" evidence="30">
    <location>
        <begin position="61"/>
        <end position="234"/>
    </location>
</feature>
<comment type="similarity">
    <text evidence="4">In the C-terminal section; belongs to the transpeptidase family.</text>
</comment>
<evidence type="ECO:0000256" key="12">
    <source>
        <dbReference type="ARBA" id="ARBA00022676"/>
    </source>
</evidence>
<evidence type="ECO:0000256" key="1">
    <source>
        <dbReference type="ARBA" id="ARBA00002624"/>
    </source>
</evidence>
<evidence type="ECO:0000256" key="28">
    <source>
        <dbReference type="SAM" id="MobiDB-lite"/>
    </source>
</evidence>
<evidence type="ECO:0000256" key="4">
    <source>
        <dbReference type="ARBA" id="ARBA00007090"/>
    </source>
</evidence>